<sequence length="95" mass="11110">MINKISLELCGRRQYSSSSFCRSFRSTTFLSHMSEVSGVWYLHRRQMHKCKLILIDCVVMDMLTVYQSNRVVSALSQIILEAMYHPSYGDCENDY</sequence>
<gene>
    <name evidence="1" type="ORF">HID58_023246</name>
</gene>
<dbReference type="Proteomes" id="UP000824890">
    <property type="component" value="Unassembled WGS sequence"/>
</dbReference>
<organism evidence="1 2">
    <name type="scientific">Brassica napus</name>
    <name type="common">Rape</name>
    <dbReference type="NCBI Taxonomy" id="3708"/>
    <lineage>
        <taxon>Eukaryota</taxon>
        <taxon>Viridiplantae</taxon>
        <taxon>Streptophyta</taxon>
        <taxon>Embryophyta</taxon>
        <taxon>Tracheophyta</taxon>
        <taxon>Spermatophyta</taxon>
        <taxon>Magnoliopsida</taxon>
        <taxon>eudicotyledons</taxon>
        <taxon>Gunneridae</taxon>
        <taxon>Pentapetalae</taxon>
        <taxon>rosids</taxon>
        <taxon>malvids</taxon>
        <taxon>Brassicales</taxon>
        <taxon>Brassicaceae</taxon>
        <taxon>Brassiceae</taxon>
        <taxon>Brassica</taxon>
    </lineage>
</organism>
<protein>
    <submittedName>
        <fullName evidence="1">Uncharacterized protein</fullName>
    </submittedName>
</protein>
<reference evidence="1 2" key="1">
    <citation type="submission" date="2021-05" db="EMBL/GenBank/DDBJ databases">
        <title>Genome Assembly of Synthetic Allotetraploid Brassica napus Reveals Homoeologous Exchanges between Subgenomes.</title>
        <authorList>
            <person name="Davis J.T."/>
        </authorList>
    </citation>
    <scope>NUCLEOTIDE SEQUENCE [LARGE SCALE GENOMIC DNA]</scope>
    <source>
        <strain evidence="2">cv. Da-Ae</strain>
        <tissue evidence="1">Seedling</tissue>
    </source>
</reference>
<evidence type="ECO:0000313" key="2">
    <source>
        <dbReference type="Proteomes" id="UP000824890"/>
    </source>
</evidence>
<keyword evidence="2" id="KW-1185">Reference proteome</keyword>
<accession>A0ABQ8D373</accession>
<proteinExistence type="predicted"/>
<evidence type="ECO:0000313" key="1">
    <source>
        <dbReference type="EMBL" id="KAH0923228.1"/>
    </source>
</evidence>
<name>A0ABQ8D373_BRANA</name>
<dbReference type="EMBL" id="JAGKQM010000006">
    <property type="protein sequence ID" value="KAH0923228.1"/>
    <property type="molecule type" value="Genomic_DNA"/>
</dbReference>
<comment type="caution">
    <text evidence="1">The sequence shown here is derived from an EMBL/GenBank/DDBJ whole genome shotgun (WGS) entry which is preliminary data.</text>
</comment>